<dbReference type="RefSeq" id="XP_010430713.1">
    <property type="nucleotide sequence ID" value="XM_010432411.1"/>
</dbReference>
<dbReference type="InterPro" id="IPR021109">
    <property type="entry name" value="Peptidase_aspartic_dom_sf"/>
</dbReference>
<dbReference type="InterPro" id="IPR032567">
    <property type="entry name" value="RTL1-rel"/>
</dbReference>
<evidence type="ECO:0000259" key="2">
    <source>
        <dbReference type="Pfam" id="PF03732"/>
    </source>
</evidence>
<keyword evidence="3" id="KW-1185">Reference proteome</keyword>
<feature type="compositionally biased region" description="Polar residues" evidence="1">
    <location>
        <begin position="308"/>
        <end position="317"/>
    </location>
</feature>
<name>A0ABM0TSR7_CAMSA</name>
<dbReference type="Gene3D" id="2.40.70.10">
    <property type="entry name" value="Acid Proteases"/>
    <property type="match status" value="1"/>
</dbReference>
<dbReference type="InterPro" id="IPR005162">
    <property type="entry name" value="Retrotrans_gag_dom"/>
</dbReference>
<dbReference type="CDD" id="cd00303">
    <property type="entry name" value="retropepsin_like"/>
    <property type="match status" value="1"/>
</dbReference>
<reference evidence="4" key="2">
    <citation type="submission" date="2025-08" db="UniProtKB">
        <authorList>
            <consortium name="RefSeq"/>
        </authorList>
    </citation>
    <scope>IDENTIFICATION</scope>
    <source>
        <tissue evidence="4">Leaf</tissue>
    </source>
</reference>
<organism evidence="3 4">
    <name type="scientific">Camelina sativa</name>
    <name type="common">False flax</name>
    <name type="synonym">Myagrum sativum</name>
    <dbReference type="NCBI Taxonomy" id="90675"/>
    <lineage>
        <taxon>Eukaryota</taxon>
        <taxon>Viridiplantae</taxon>
        <taxon>Streptophyta</taxon>
        <taxon>Embryophyta</taxon>
        <taxon>Tracheophyta</taxon>
        <taxon>Spermatophyta</taxon>
        <taxon>Magnoliopsida</taxon>
        <taxon>eudicotyledons</taxon>
        <taxon>Gunneridae</taxon>
        <taxon>Pentapetalae</taxon>
        <taxon>rosids</taxon>
        <taxon>malvids</taxon>
        <taxon>Brassicales</taxon>
        <taxon>Brassicaceae</taxon>
        <taxon>Camelineae</taxon>
        <taxon>Camelina</taxon>
    </lineage>
</organism>
<dbReference type="Gene3D" id="3.10.10.10">
    <property type="entry name" value="HIV Type 1 Reverse Transcriptase, subunit A, domain 1"/>
    <property type="match status" value="1"/>
</dbReference>
<proteinExistence type="predicted"/>
<dbReference type="Pfam" id="PF08284">
    <property type="entry name" value="RVP_2"/>
    <property type="match status" value="1"/>
</dbReference>
<dbReference type="PANTHER" id="PTHR15503:SF22">
    <property type="entry name" value="TRANSPOSON TY3-I GAG POLYPROTEIN"/>
    <property type="match status" value="1"/>
</dbReference>
<evidence type="ECO:0000313" key="3">
    <source>
        <dbReference type="Proteomes" id="UP000694864"/>
    </source>
</evidence>
<dbReference type="InterPro" id="IPR043502">
    <property type="entry name" value="DNA/RNA_pol_sf"/>
</dbReference>
<feature type="region of interest" description="Disordered" evidence="1">
    <location>
        <begin position="1"/>
        <end position="36"/>
    </location>
</feature>
<dbReference type="Proteomes" id="UP000694864">
    <property type="component" value="Chromosome 9"/>
</dbReference>
<dbReference type="SUPFAM" id="SSF56672">
    <property type="entry name" value="DNA/RNA polymerases"/>
    <property type="match status" value="1"/>
</dbReference>
<feature type="domain" description="Retrotransposon gag" evidence="2">
    <location>
        <begin position="172"/>
        <end position="260"/>
    </location>
</feature>
<reference evidence="3" key="1">
    <citation type="journal article" date="2014" name="Nat. Commun.">
        <title>The emerging biofuel crop Camelina sativa retains a highly undifferentiated hexaploid genome structure.</title>
        <authorList>
            <person name="Kagale S."/>
            <person name="Koh C."/>
            <person name="Nixon J."/>
            <person name="Bollina V."/>
            <person name="Clarke W.E."/>
            <person name="Tuteja R."/>
            <person name="Spillane C."/>
            <person name="Robinson S.J."/>
            <person name="Links M.G."/>
            <person name="Clarke C."/>
            <person name="Higgins E.E."/>
            <person name="Huebert T."/>
            <person name="Sharpe A.G."/>
            <person name="Parkin I.A."/>
        </authorList>
    </citation>
    <scope>NUCLEOTIDE SEQUENCE [LARGE SCALE GENOMIC DNA]</scope>
    <source>
        <strain evidence="3">cv. DH55</strain>
    </source>
</reference>
<sequence length="681" mass="76808">MAPQQKDTGKNISIETSELELSSQTSPSSPSLEQRVNKHDADIEFIKDMLHKILRNQTLGVITESSIPPGFNSPPPAVQTQLVTTPMNGSTSQPTVGILPNLEQESHLKPSTLRFSAPPPEQQAVTQGCVSEYPNRPMELPMFEGKSPEDWLFRLEKCFASRGTPEYAKIDLAISCLTGSSVTWWRMAYGRQRIGSWKDFMERFKVRFKPSRGLSVLDQLMSIHQRGSVEEYREQFEELAVELPHVSDDVLESAFLQGLRKSIRDQVVRCRPFDLAEIVDTAKLIEHQESENTSLQPRQTVRSFYSPTHGQVVSSSRPVDHSQGKRPVENNREFRKNQGGQEGRNSNPCRHCGDRWFPGHRCKTQPKLKCLEVAEEEKQYCDAVEVQQQQEVLEDEAEELQEYEVLSLSSISGLTDEKSMRMMGKLVDRDVVVLIDSGATRSFVDYGLVQELGLTISTTRPFGVPVGGGRILKGKGCVSGTLLGIQGVEIMEELLVIELGSTDVVLGYSWLATLGDTKINWLNRTLSWKIGPRWVTIVGDPALSKEPISLRSMERVIHHEGEAYLLELTTMFDGKKPLDKKIPEVAAVQTLIKEYQSVFKMPLTFPPPRNREHAINLQTGTSPINLRPYRYSFVQKNKIEKLVQEMLDAQVIRPSVSPYSSHVLLVKKKDGGWRFVLITEH</sequence>
<feature type="region of interest" description="Disordered" evidence="1">
    <location>
        <begin position="308"/>
        <end position="348"/>
    </location>
</feature>
<dbReference type="PANTHER" id="PTHR15503">
    <property type="entry name" value="LDOC1 RELATED"/>
    <property type="match status" value="1"/>
</dbReference>
<accession>A0ABM0TSR7</accession>
<feature type="compositionally biased region" description="Basic and acidic residues" evidence="1">
    <location>
        <begin position="318"/>
        <end position="336"/>
    </location>
</feature>
<dbReference type="Pfam" id="PF03732">
    <property type="entry name" value="Retrotrans_gag"/>
    <property type="match status" value="1"/>
</dbReference>
<evidence type="ECO:0000313" key="4">
    <source>
        <dbReference type="RefSeq" id="XP_010430713.1"/>
    </source>
</evidence>
<protein>
    <submittedName>
        <fullName evidence="4">Uncharacterized protein LOC104714948</fullName>
    </submittedName>
</protein>
<dbReference type="GeneID" id="104714948"/>
<gene>
    <name evidence="4" type="primary">LOC104714948</name>
</gene>
<evidence type="ECO:0000256" key="1">
    <source>
        <dbReference type="SAM" id="MobiDB-lite"/>
    </source>
</evidence>
<feature type="compositionally biased region" description="Low complexity" evidence="1">
    <location>
        <begin position="12"/>
        <end position="34"/>
    </location>
</feature>
<dbReference type="SUPFAM" id="SSF50630">
    <property type="entry name" value="Acid proteases"/>
    <property type="match status" value="1"/>
</dbReference>